<dbReference type="NCBIfam" id="TIGR03738">
    <property type="entry name" value="PRTRC_C"/>
    <property type="match status" value="1"/>
</dbReference>
<gene>
    <name evidence="1" type="ORF">G3574_03360</name>
</gene>
<evidence type="ECO:0000313" key="1">
    <source>
        <dbReference type="EMBL" id="NEX60107.1"/>
    </source>
</evidence>
<evidence type="ECO:0000313" key="2">
    <source>
        <dbReference type="Proteomes" id="UP000482155"/>
    </source>
</evidence>
<name>A0A6B3SGV2_9BURK</name>
<reference evidence="1 2" key="1">
    <citation type="submission" date="2020-02" db="EMBL/GenBank/DDBJ databases">
        <authorList>
            <person name="Kim M.K."/>
        </authorList>
    </citation>
    <scope>NUCLEOTIDE SEQUENCE [LARGE SCALE GENOMIC DNA]</scope>
    <source>
        <strain evidence="1 2">17J57-3</strain>
    </source>
</reference>
<dbReference type="RefSeq" id="WP_163960608.1">
    <property type="nucleotide sequence ID" value="NZ_JAAIVB010000011.1"/>
</dbReference>
<dbReference type="AlphaFoldDB" id="A0A6B3SGV2"/>
<sequence length="69" mass="7337">MAIQTQTLTRVFSYNGAEMADPGAHMSVEEVKEVYGASFPELVNATIEGPEVKGDKAVYTFARAVGAKG</sequence>
<comment type="caution">
    <text evidence="1">The sequence shown here is derived from an EMBL/GenBank/DDBJ whole genome shotgun (WGS) entry which is preliminary data.</text>
</comment>
<protein>
    <submittedName>
        <fullName evidence="1">PRTRC system protein C</fullName>
    </submittedName>
</protein>
<dbReference type="EMBL" id="JAAIVB010000011">
    <property type="protein sequence ID" value="NEX60107.1"/>
    <property type="molecule type" value="Genomic_DNA"/>
</dbReference>
<dbReference type="InterPro" id="IPR032866">
    <property type="entry name" value="Prok_Ub"/>
</dbReference>
<accession>A0A6B3SGV2</accession>
<dbReference type="Proteomes" id="UP000482155">
    <property type="component" value="Unassembled WGS sequence"/>
</dbReference>
<proteinExistence type="predicted"/>
<organism evidence="1 2">
    <name type="scientific">Noviherbaspirillum galbum</name>
    <dbReference type="NCBI Taxonomy" id="2709383"/>
    <lineage>
        <taxon>Bacteria</taxon>
        <taxon>Pseudomonadati</taxon>
        <taxon>Pseudomonadota</taxon>
        <taxon>Betaproteobacteria</taxon>
        <taxon>Burkholderiales</taxon>
        <taxon>Oxalobacteraceae</taxon>
        <taxon>Noviherbaspirillum</taxon>
    </lineage>
</organism>
<keyword evidence="2" id="KW-1185">Reference proteome</keyword>
<dbReference type="InterPro" id="IPR022289">
    <property type="entry name" value="PRTRC_protein-C"/>
</dbReference>
<dbReference type="Pfam" id="PF14454">
    <property type="entry name" value="Prok_Ub"/>
    <property type="match status" value="1"/>
</dbReference>